<evidence type="ECO:0000313" key="3">
    <source>
        <dbReference type="Proteomes" id="UP001595456"/>
    </source>
</evidence>
<accession>A0ABV7E417</accession>
<keyword evidence="1" id="KW-0812">Transmembrane</keyword>
<dbReference type="Proteomes" id="UP001595456">
    <property type="component" value="Unassembled WGS sequence"/>
</dbReference>
<evidence type="ECO:0000313" key="2">
    <source>
        <dbReference type="EMBL" id="MFC3097490.1"/>
    </source>
</evidence>
<protein>
    <recommendedName>
        <fullName evidence="4">DUF4880 domain-containing protein</fullName>
    </recommendedName>
</protein>
<dbReference type="RefSeq" id="WP_336926298.1">
    <property type="nucleotide sequence ID" value="NZ_JBANRO010000006.1"/>
</dbReference>
<keyword evidence="1" id="KW-0472">Membrane</keyword>
<evidence type="ECO:0000256" key="1">
    <source>
        <dbReference type="SAM" id="Phobius"/>
    </source>
</evidence>
<keyword evidence="1" id="KW-1133">Transmembrane helix</keyword>
<feature type="transmembrane region" description="Helical" evidence="1">
    <location>
        <begin position="75"/>
        <end position="97"/>
    </location>
</feature>
<gene>
    <name evidence="2" type="ORF">ACFODU_06695</name>
</gene>
<name>A0ABV7E417_9SPHN</name>
<sequence length="99" mass="11072">MDTEADGASRAERRARAEELLARYPGLAPDELAHLHRWFAREASALDVGLVASNEAVADRYAQYRRDHIDRLRPIDIVWGLAFGAVILGVIVFIGWWGA</sequence>
<keyword evidence="3" id="KW-1185">Reference proteome</keyword>
<reference evidence="3" key="1">
    <citation type="journal article" date="2019" name="Int. J. Syst. Evol. Microbiol.">
        <title>The Global Catalogue of Microorganisms (GCM) 10K type strain sequencing project: providing services to taxonomists for standard genome sequencing and annotation.</title>
        <authorList>
            <consortium name="The Broad Institute Genomics Platform"/>
            <consortium name="The Broad Institute Genome Sequencing Center for Infectious Disease"/>
            <person name="Wu L."/>
            <person name="Ma J."/>
        </authorList>
    </citation>
    <scope>NUCLEOTIDE SEQUENCE [LARGE SCALE GENOMIC DNA]</scope>
    <source>
        <strain evidence="3">KCTC 52607</strain>
    </source>
</reference>
<comment type="caution">
    <text evidence="2">The sequence shown here is derived from an EMBL/GenBank/DDBJ whole genome shotgun (WGS) entry which is preliminary data.</text>
</comment>
<evidence type="ECO:0008006" key="4">
    <source>
        <dbReference type="Google" id="ProtNLM"/>
    </source>
</evidence>
<organism evidence="2 3">
    <name type="scientific">Alteraurantiacibacter palmitatis</name>
    <dbReference type="NCBI Taxonomy" id="2054628"/>
    <lineage>
        <taxon>Bacteria</taxon>
        <taxon>Pseudomonadati</taxon>
        <taxon>Pseudomonadota</taxon>
        <taxon>Alphaproteobacteria</taxon>
        <taxon>Sphingomonadales</taxon>
        <taxon>Erythrobacteraceae</taxon>
        <taxon>Alteraurantiacibacter</taxon>
    </lineage>
</organism>
<dbReference type="EMBL" id="JBHRST010000008">
    <property type="protein sequence ID" value="MFC3097490.1"/>
    <property type="molecule type" value="Genomic_DNA"/>
</dbReference>
<proteinExistence type="predicted"/>